<dbReference type="Pfam" id="PF00094">
    <property type="entry name" value="VWD"/>
    <property type="match status" value="5"/>
</dbReference>
<evidence type="ECO:0000256" key="1">
    <source>
        <dbReference type="ARBA" id="ARBA00004613"/>
    </source>
</evidence>
<dbReference type="PANTHER" id="PTHR11339:SF371">
    <property type="entry name" value="MUCIN-2"/>
    <property type="match status" value="1"/>
</dbReference>
<dbReference type="SMART" id="SM00832">
    <property type="entry name" value="C8"/>
    <property type="match status" value="2"/>
</dbReference>
<dbReference type="FunFam" id="2.10.25.10:FF:000674">
    <property type="entry name" value="Mucin-2"/>
    <property type="match status" value="1"/>
</dbReference>
<organism evidence="8 9">
    <name type="scientific">Oryzias latipes</name>
    <name type="common">Japanese rice fish</name>
    <name type="synonym">Japanese killifish</name>
    <dbReference type="NCBI Taxonomy" id="8090"/>
    <lineage>
        <taxon>Eukaryota</taxon>
        <taxon>Metazoa</taxon>
        <taxon>Chordata</taxon>
        <taxon>Craniata</taxon>
        <taxon>Vertebrata</taxon>
        <taxon>Euteleostomi</taxon>
        <taxon>Actinopterygii</taxon>
        <taxon>Neopterygii</taxon>
        <taxon>Teleostei</taxon>
        <taxon>Neoteleostei</taxon>
        <taxon>Acanthomorphata</taxon>
        <taxon>Ovalentaria</taxon>
        <taxon>Atherinomorphae</taxon>
        <taxon>Beloniformes</taxon>
        <taxon>Adrianichthyidae</taxon>
        <taxon>Oryziinae</taxon>
        <taxon>Oryzias</taxon>
    </lineage>
</organism>
<reference key="1">
    <citation type="journal article" date="2007" name="Nature">
        <title>The medaka draft genome and insights into vertebrate genome evolution.</title>
        <authorList>
            <person name="Kasahara M."/>
            <person name="Naruse K."/>
            <person name="Sasaki S."/>
            <person name="Nakatani Y."/>
            <person name="Qu W."/>
            <person name="Ahsan B."/>
            <person name="Yamada T."/>
            <person name="Nagayasu Y."/>
            <person name="Doi K."/>
            <person name="Kasai Y."/>
            <person name="Jindo T."/>
            <person name="Kobayashi D."/>
            <person name="Shimada A."/>
            <person name="Toyoda A."/>
            <person name="Kuroki Y."/>
            <person name="Fujiyama A."/>
            <person name="Sasaki T."/>
            <person name="Shimizu A."/>
            <person name="Asakawa S."/>
            <person name="Shimizu N."/>
            <person name="Hashimoto S."/>
            <person name="Yang J."/>
            <person name="Lee Y."/>
            <person name="Matsushima K."/>
            <person name="Sugano S."/>
            <person name="Sakaizumi M."/>
            <person name="Narita T."/>
            <person name="Ohishi K."/>
            <person name="Haga S."/>
            <person name="Ohta F."/>
            <person name="Nomoto H."/>
            <person name="Nogata K."/>
            <person name="Morishita T."/>
            <person name="Endo T."/>
            <person name="Shin-I T."/>
            <person name="Takeda H."/>
            <person name="Morishita S."/>
            <person name="Kohara Y."/>
        </authorList>
    </citation>
    <scope>NUCLEOTIDE SEQUENCE [LARGE SCALE GENOMIC DNA]</scope>
    <source>
        <strain>Hd-rR</strain>
    </source>
</reference>
<comment type="subcellular location">
    <subcellularLocation>
        <location evidence="1">Secreted</location>
    </subcellularLocation>
</comment>
<accession>A0A3P9KK84</accession>
<dbReference type="FunFam" id="2.10.25.10:FF:000153">
    <property type="entry name" value="MUC5B isoform 1"/>
    <property type="match status" value="1"/>
</dbReference>
<keyword evidence="4" id="KW-0677">Repeat</keyword>
<dbReference type="AlphaFoldDB" id="A0A3P9KK84"/>
<dbReference type="SUPFAM" id="SSF57567">
    <property type="entry name" value="Serine protease inhibitors"/>
    <property type="match status" value="3"/>
</dbReference>
<feature type="domain" description="VWFD" evidence="7">
    <location>
        <begin position="381"/>
        <end position="534"/>
    </location>
</feature>
<keyword evidence="6" id="KW-0325">Glycoprotein</keyword>
<keyword evidence="2" id="KW-0964">Secreted</keyword>
<dbReference type="PROSITE" id="PS51233">
    <property type="entry name" value="VWFD"/>
    <property type="match status" value="3"/>
</dbReference>
<evidence type="ECO:0000313" key="8">
    <source>
        <dbReference type="Ensembl" id="ENSORLP00020008832.1"/>
    </source>
</evidence>
<dbReference type="SMART" id="SM00215">
    <property type="entry name" value="VWC_out"/>
    <property type="match status" value="2"/>
</dbReference>
<dbReference type="InterPro" id="IPR001846">
    <property type="entry name" value="VWF_type-D"/>
</dbReference>
<feature type="domain" description="VWFD" evidence="7">
    <location>
        <begin position="60"/>
        <end position="229"/>
    </location>
</feature>
<dbReference type="InterPro" id="IPR001007">
    <property type="entry name" value="VWF_dom"/>
</dbReference>
<dbReference type="CDD" id="cd19941">
    <property type="entry name" value="TIL"/>
    <property type="match status" value="3"/>
</dbReference>
<dbReference type="GO" id="GO:0005576">
    <property type="term" value="C:extracellular region"/>
    <property type="evidence" value="ECO:0007669"/>
    <property type="project" value="UniProtKB-SubCell"/>
</dbReference>
<reference evidence="8" key="3">
    <citation type="submission" date="2025-08" db="UniProtKB">
        <authorList>
            <consortium name="Ensembl"/>
        </authorList>
    </citation>
    <scope>IDENTIFICATION</scope>
    <source>
        <strain evidence="8">HNI</strain>
    </source>
</reference>
<proteinExistence type="predicted"/>
<name>A0A3P9KK84_ORYLA</name>
<evidence type="ECO:0000256" key="2">
    <source>
        <dbReference type="ARBA" id="ARBA00022525"/>
    </source>
</evidence>
<evidence type="ECO:0000313" key="9">
    <source>
        <dbReference type="Proteomes" id="UP000265180"/>
    </source>
</evidence>
<reference evidence="8" key="4">
    <citation type="submission" date="2025-09" db="UniProtKB">
        <authorList>
            <consortium name="Ensembl"/>
        </authorList>
    </citation>
    <scope>IDENTIFICATION</scope>
    <source>
        <strain evidence="8">HNI</strain>
    </source>
</reference>
<dbReference type="InterPro" id="IPR002919">
    <property type="entry name" value="TIL_dom"/>
</dbReference>
<keyword evidence="3" id="KW-0732">Signal</keyword>
<feature type="domain" description="VWFD" evidence="7">
    <location>
        <begin position="823"/>
        <end position="965"/>
    </location>
</feature>
<protein>
    <recommendedName>
        <fullName evidence="7">VWFD domain-containing protein</fullName>
    </recommendedName>
</protein>
<dbReference type="Pfam" id="PF08742">
    <property type="entry name" value="C8"/>
    <property type="match status" value="2"/>
</dbReference>
<evidence type="ECO:0000256" key="3">
    <source>
        <dbReference type="ARBA" id="ARBA00022729"/>
    </source>
</evidence>
<evidence type="ECO:0000256" key="4">
    <source>
        <dbReference type="ARBA" id="ARBA00022737"/>
    </source>
</evidence>
<evidence type="ECO:0000259" key="7">
    <source>
        <dbReference type="PROSITE" id="PS51233"/>
    </source>
</evidence>
<dbReference type="Proteomes" id="UP000265180">
    <property type="component" value="Chromosome 6"/>
</dbReference>
<dbReference type="Ensembl" id="ENSORLT00020000529.1">
    <property type="protein sequence ID" value="ENSORLP00020008832.1"/>
    <property type="gene ID" value="ENSORLG00020009766.1"/>
</dbReference>
<dbReference type="Pfam" id="PF01826">
    <property type="entry name" value="TIL"/>
    <property type="match status" value="2"/>
</dbReference>
<dbReference type="InterPro" id="IPR014853">
    <property type="entry name" value="VWF/SSPO/ZAN-like_Cys-rich_dom"/>
</dbReference>
<dbReference type="PANTHER" id="PTHR11339">
    <property type="entry name" value="EXTRACELLULAR MATRIX GLYCOPROTEIN RELATED"/>
    <property type="match status" value="1"/>
</dbReference>
<dbReference type="InterPro" id="IPR036084">
    <property type="entry name" value="Ser_inhib-like_sf"/>
</dbReference>
<dbReference type="InterPro" id="IPR050780">
    <property type="entry name" value="Mucin_vWF_Thrombospondin_sf"/>
</dbReference>
<evidence type="ECO:0000256" key="5">
    <source>
        <dbReference type="ARBA" id="ARBA00023157"/>
    </source>
</evidence>
<dbReference type="Pfam" id="PF23244">
    <property type="entry name" value="VWF"/>
    <property type="match status" value="1"/>
</dbReference>
<keyword evidence="5" id="KW-1015">Disulfide bond</keyword>
<reference evidence="8 9" key="2">
    <citation type="submission" date="2017-04" db="EMBL/GenBank/DDBJ databases">
        <title>CpG methylation of centromeres and impact of large insertions on vertebrate speciation.</title>
        <authorList>
            <person name="Ichikawa K."/>
            <person name="Yoshimura J."/>
            <person name="Morishita S."/>
        </authorList>
    </citation>
    <scope>NUCLEOTIDE SEQUENCE</scope>
    <source>
        <strain evidence="8 9">HNI</strain>
    </source>
</reference>
<evidence type="ECO:0000256" key="6">
    <source>
        <dbReference type="ARBA" id="ARBA00023180"/>
    </source>
</evidence>
<dbReference type="SMART" id="SM00216">
    <property type="entry name" value="VWD"/>
    <property type="match status" value="3"/>
</dbReference>
<sequence length="984" mass="110403">SISTTMATTGMLKEWAIAWLTLYVGLHSIYDLHNGLKSCLKTTPACIFLFVFPVQNHINRVCSTWGREHFKTFDGYIYQFPGLCEYNLVSECHSSYQHFLKYSVGLYSVSLTKNYFVFVCLNDDFCFTSVMLPYHNGGVKVEKSQVYTKLESKLGFTVMWNDEDSVLVEIDEDFANRTCGLCGDFSGSPRYNEFIEDGIHGSLVCLLVEKQFQSHCEYLFLSDSWSSCTEHLNPAVFIQACTQDMCSCSNSSDDLCVCSTLSEFSRQCSHAGGEPPNWRSPQFCDKQCPYNMVFEESGSPCMDTCTHQKTSSMCEEHKIDGCYCPPGTVFDDISMKGCIFKSECQCKRDRIYNSGEMYKQGQEICKCYEGKWSCDNLLTTAQCSVEEGSHVTTFDGKSYTFHGECLYTLVNVKSQVNQRIGDVAKGQAMSKNRKLKNQTIYLVLCIFFVGDIDIFDVSSFHIMLQTSFGLQIQIQHTPVMQVYISLEQNYKTNTSGLCGDFNNVLCDDMKTSQGIVEGTAVSFVNSWKTSSSCKNIDIRLDDPCSLNRRYAKEWCPSLKNPNGTFTECHSVVDPESFYKRCMYSTCSCEKTEACLCAVFSAYARACAAKGVFLQNWGGSECAAYTTCPETQIFGYIHQRCQLTCRSLSSNQQSCSSDFLPVDGCSCADSFYLNEDDICVTVDKCSCYHNRAQLSGPFYHFCPQFTFVVDKMHIDKVSSCVTECPSPKTFFNCSTATKEELDLQCAQSCLNVESLECDFTECASGCRCPVGLLDDGRGSCVNQSDCPCQHDGHLFNPGQQISNQCNKCTCRSGKWDCTRKRCPQTCVIYGSGHYNTFDQRTYGFQGFCSYVATKVIKTSAFFLQGTEIKLTKGKYEVEKKGIGSPNYRVRTIGLYLVIESDIGVAVLWDRKTTVRIRLEPKHTDQVCGLCGNFDGDGQNDFNTQSQMIVGNTLEFANSWKVYSACPDVDVNVDPCDTLKNSLTTV</sequence>
<dbReference type="Gene3D" id="2.10.25.10">
    <property type="entry name" value="Laminin"/>
    <property type="match status" value="3"/>
</dbReference>